<reference evidence="2" key="1">
    <citation type="journal article" date="2021" name="IMA Fungus">
        <title>Genomic characterization of three marine fungi, including Emericellopsis atlantica sp. nov. with signatures of a generalist lifestyle and marine biomass degradation.</title>
        <authorList>
            <person name="Hagestad O.C."/>
            <person name="Hou L."/>
            <person name="Andersen J.H."/>
            <person name="Hansen E.H."/>
            <person name="Altermark B."/>
            <person name="Li C."/>
            <person name="Kuhnert E."/>
            <person name="Cox R.J."/>
            <person name="Crous P.W."/>
            <person name="Spatafora J.W."/>
            <person name="Lail K."/>
            <person name="Amirebrahimi M."/>
            <person name="Lipzen A."/>
            <person name="Pangilinan J."/>
            <person name="Andreopoulos W."/>
            <person name="Hayes R.D."/>
            <person name="Ng V."/>
            <person name="Grigoriev I.V."/>
            <person name="Jackson S.A."/>
            <person name="Sutton T.D.S."/>
            <person name="Dobson A.D.W."/>
            <person name="Rama T."/>
        </authorList>
    </citation>
    <scope>NUCLEOTIDE SEQUENCE</scope>
    <source>
        <strain evidence="2">TS7</strain>
    </source>
</reference>
<dbReference type="OrthoDB" id="9991317at2759"/>
<evidence type="ECO:0000313" key="2">
    <source>
        <dbReference type="EMBL" id="KAG9253646.1"/>
    </source>
</evidence>
<dbReference type="RefSeq" id="XP_046117570.1">
    <property type="nucleotide sequence ID" value="XM_046266049.1"/>
</dbReference>
<dbReference type="InterPro" id="IPR024983">
    <property type="entry name" value="CHAT_dom"/>
</dbReference>
<organism evidence="2 3">
    <name type="scientific">Emericellopsis atlantica</name>
    <dbReference type="NCBI Taxonomy" id="2614577"/>
    <lineage>
        <taxon>Eukaryota</taxon>
        <taxon>Fungi</taxon>
        <taxon>Dikarya</taxon>
        <taxon>Ascomycota</taxon>
        <taxon>Pezizomycotina</taxon>
        <taxon>Sordariomycetes</taxon>
        <taxon>Hypocreomycetidae</taxon>
        <taxon>Hypocreales</taxon>
        <taxon>Bionectriaceae</taxon>
        <taxon>Emericellopsis</taxon>
    </lineage>
</organism>
<dbReference type="EMBL" id="MU251257">
    <property type="protein sequence ID" value="KAG9253646.1"/>
    <property type="molecule type" value="Genomic_DNA"/>
</dbReference>
<sequence length="1153" mass="128702">MDGMFDRFQQLRGQGRFEEGANLLQSDAVVQSLDPAQLAAELGYTLQCQGCLAKALKIWEDFLNGKQADGEPNRLVMLRIRMHVCLVRPMVRENLDTLTASFDEAARLDEKLSLMGLEYQVSDHVATEVLIRDTYCKIVQLVSQLHIPQRNPEAFSWLESTFDCALSNKEYRLALMAARRYAASVSSPLGTELFQLRVDTWDRMASKLIRVEMPAIFKAQALDLTSEFAPSLDSVDALELREEAARRMYDETGHAFGSMQVDIRRICRRIRRNEGDVAAAVDTIQAHVSSFEQQNYLFGVQNGLQSLQASFTDARFFDLQLNLIGLTDELVSKSGANLFRLLYLTKSMATWLLHSGRAPRVIETGVSLYDAVLETNGRRQKATIASIVAQAYLQIQKGPEALSWIQKSCAVYTPTIPIERAEADTLELQVLIALALSNPLEADRNQLLQKWNTIINDEIQHGMVGPAFEKLNAIVTLLIRTHDGRTDQYIQRIESLTPHLAGQSADMETKLAGFYQNSAALWLSKDSGIHPGSRAEEEAIDLLEKAVPLYLRTGGLVQAANTRLMQALAHFSIFQKSTDFNRLVDAYNLADIAHEALRNLDVTEMASQAAYWCAYYGYLAWSHGRATSDFALKQLSVAEKAKNDECVDLSILGGFDAMARRQQRGADDKVQRIYDMARQVCLRENLLEELWSWTQKSKARGLSDLLALGVLVPEHLRVAIERDSATKDMFEREVELMQRISASESTTRINLRNQLHILQAEMSAHTSLRDLLSLRAGTPVTRRQLEDLATEARQEASVTDVVFVDWVVQDGQVCVVATRNHGPAQLLRCPLSLRSLEEWKTRYVDNRDDEDESLYDSELEEDDPEYCLRQLDALVEAIAEISEENDLLVFCATGILHSIPLHALWIGGEPVIARNPVVYCASLTTAWQCWRQTLGAWRDPALPTSKTVMAVYEETPGTRFLRDEQVRVYESADTLSAAIGANAITGRGASLGQFKASIETSSLFHFHGHCIVDRVVAVTDQRIVLSDGSLSVVDMFRLKLGTCWPHITLIACDSASQGISASGDEPLGLVTALLCSGASSVLGTLWPIASATGREFSRCFYNEIKDARSVSGRGLINLACCLRAAVLEIRGERRTRRPCHWASFVLHGSPFLR</sequence>
<feature type="domain" description="CHAT" evidence="1">
    <location>
        <begin position="883"/>
        <end position="1149"/>
    </location>
</feature>
<name>A0A9P7ZKJ9_9HYPO</name>
<proteinExistence type="predicted"/>
<protein>
    <submittedName>
        <fullName evidence="2">CHAT domain-containing protein</fullName>
    </submittedName>
</protein>
<gene>
    <name evidence="2" type="ORF">F5Z01DRAFT_688539</name>
</gene>
<dbReference type="Proteomes" id="UP000887229">
    <property type="component" value="Unassembled WGS sequence"/>
</dbReference>
<dbReference type="GeneID" id="70296952"/>
<dbReference type="Pfam" id="PF12770">
    <property type="entry name" value="CHAT"/>
    <property type="match status" value="1"/>
</dbReference>
<comment type="caution">
    <text evidence="2">The sequence shown here is derived from an EMBL/GenBank/DDBJ whole genome shotgun (WGS) entry which is preliminary data.</text>
</comment>
<keyword evidence="3" id="KW-1185">Reference proteome</keyword>
<evidence type="ECO:0000313" key="3">
    <source>
        <dbReference type="Proteomes" id="UP000887229"/>
    </source>
</evidence>
<dbReference type="AlphaFoldDB" id="A0A9P7ZKJ9"/>
<evidence type="ECO:0000259" key="1">
    <source>
        <dbReference type="Pfam" id="PF12770"/>
    </source>
</evidence>
<accession>A0A9P7ZKJ9</accession>